<dbReference type="SUPFAM" id="SSF82153">
    <property type="entry name" value="FAS1 domain"/>
    <property type="match status" value="2"/>
</dbReference>
<dbReference type="AlphaFoldDB" id="A0A7D7LML0"/>
<dbReference type="InterPro" id="IPR050904">
    <property type="entry name" value="Adhesion/Biosynth-related"/>
</dbReference>
<reference evidence="6" key="2">
    <citation type="submission" date="2020-07" db="EMBL/GenBank/DDBJ databases">
        <title>Flavobacterium sp. xlx-214.</title>
        <authorList>
            <person name="Yang C."/>
        </authorList>
    </citation>
    <scope>NUCLEOTIDE SEQUENCE [LARGE SCALE GENOMIC DNA]</scope>
    <source>
        <strain evidence="6">CX-624</strain>
    </source>
</reference>
<feature type="signal peptide" evidence="1">
    <location>
        <begin position="1"/>
        <end position="20"/>
    </location>
</feature>
<keyword evidence="1" id="KW-0732">Signal</keyword>
<organism evidence="4 5">
    <name type="scientific">Marnyiella aurantia</name>
    <dbReference type="NCBI Taxonomy" id="2758037"/>
    <lineage>
        <taxon>Bacteria</taxon>
        <taxon>Pseudomonadati</taxon>
        <taxon>Bacteroidota</taxon>
        <taxon>Flavobacteriia</taxon>
        <taxon>Flavobacteriales</taxon>
        <taxon>Weeksellaceae</taxon>
        <taxon>Marnyiella</taxon>
    </lineage>
</organism>
<dbReference type="FunFam" id="2.30.180.10:FF:000032">
    <property type="entry name" value="Fasciclin domain-containing protein, putative"/>
    <property type="match status" value="1"/>
</dbReference>
<dbReference type="PROSITE" id="PS51257">
    <property type="entry name" value="PROKAR_LIPOPROTEIN"/>
    <property type="match status" value="1"/>
</dbReference>
<dbReference type="SMART" id="SM00554">
    <property type="entry name" value="FAS1"/>
    <property type="match status" value="2"/>
</dbReference>
<dbReference type="KEGG" id="cbau:H1R16_00455"/>
<evidence type="ECO:0000259" key="2">
    <source>
        <dbReference type="PROSITE" id="PS50213"/>
    </source>
</evidence>
<evidence type="ECO:0000313" key="3">
    <source>
        <dbReference type="EMBL" id="MBA5246091.1"/>
    </source>
</evidence>
<evidence type="ECO:0000313" key="6">
    <source>
        <dbReference type="Proteomes" id="UP000539710"/>
    </source>
</evidence>
<keyword evidence="6" id="KW-1185">Reference proteome</keyword>
<dbReference type="Proteomes" id="UP000539710">
    <property type="component" value="Unassembled WGS sequence"/>
</dbReference>
<feature type="chain" id="PRO_5044656160" evidence="1">
    <location>
        <begin position="21"/>
        <end position="316"/>
    </location>
</feature>
<reference evidence="3" key="3">
    <citation type="submission" date="2020-07" db="EMBL/GenBank/DDBJ databases">
        <authorList>
            <person name="Yang C."/>
        </authorList>
    </citation>
    <scope>NUCLEOTIDE SEQUENCE</scope>
    <source>
        <strain evidence="3">Cx-624</strain>
    </source>
</reference>
<feature type="domain" description="FAS1" evidence="2">
    <location>
        <begin position="172"/>
        <end position="314"/>
    </location>
</feature>
<reference evidence="4 5" key="1">
    <citation type="submission" date="2020-07" db="EMBL/GenBank/DDBJ databases">
        <title>Chryseobacterium sp.cx-624.</title>
        <authorList>
            <person name="Yang C."/>
        </authorList>
    </citation>
    <scope>NUCLEOTIDE SEQUENCE [LARGE SCALE GENOMIC DNA]</scope>
    <source>
        <strain evidence="5">cx-624</strain>
        <strain evidence="4">Cx-624</strain>
    </source>
</reference>
<proteinExistence type="predicted"/>
<name>A0A7D7LML0_9FLAO</name>
<evidence type="ECO:0000256" key="1">
    <source>
        <dbReference type="SAM" id="SignalP"/>
    </source>
</evidence>
<dbReference type="InterPro" id="IPR036378">
    <property type="entry name" value="FAS1_dom_sf"/>
</dbReference>
<dbReference type="Pfam" id="PF02469">
    <property type="entry name" value="Fasciclin"/>
    <property type="match status" value="2"/>
</dbReference>
<dbReference type="PROSITE" id="PS50213">
    <property type="entry name" value="FAS1"/>
    <property type="match status" value="2"/>
</dbReference>
<dbReference type="InterPro" id="IPR000782">
    <property type="entry name" value="FAS1_domain"/>
</dbReference>
<dbReference type="PANTHER" id="PTHR10900">
    <property type="entry name" value="PERIOSTIN-RELATED"/>
    <property type="match status" value="1"/>
</dbReference>
<accession>A0A7D7LML0</accession>
<protein>
    <submittedName>
        <fullName evidence="4">Fasciclin domain-containing protein</fullName>
    </submittedName>
</protein>
<dbReference type="Gene3D" id="2.30.180.10">
    <property type="entry name" value="FAS1 domain"/>
    <property type="match status" value="2"/>
</dbReference>
<dbReference type="Proteomes" id="UP000515349">
    <property type="component" value="Chromosome"/>
</dbReference>
<dbReference type="RefSeq" id="WP_181886193.1">
    <property type="nucleotide sequence ID" value="NZ_CP059472.1"/>
</dbReference>
<dbReference type="PANTHER" id="PTHR10900:SF77">
    <property type="entry name" value="FI19380P1"/>
    <property type="match status" value="1"/>
</dbReference>
<dbReference type="EMBL" id="CP059472">
    <property type="protein sequence ID" value="QMS98519.1"/>
    <property type="molecule type" value="Genomic_DNA"/>
</dbReference>
<sequence>MKNLFKIFSLVLLFGFISTACEDSTTEMETYSSIYELTASDPDLSNLKAAIDKAGLASTLNQSGNFTVFAPSNAAFSQFLSANGFASLNDVPTAALKEILLNHVLGTKMMASQVATGYVSTMAKGSASSTRNLSMFVNTASGVKLNGVSTVTQTDLMATNGVIHKVDKVIGLPTVVTHVLANPNFSTLVSALTRNDMPDFVGILGGSTGSPFTVFAPNNAAFGSLLTEINLPGLASIPTVTLENALKYHVVAGANVASTDIMNNMNVTTFQGGTFTVTTTGGVKITDANNRMSNVIATDVQCSNGIIHVLDKVLLP</sequence>
<dbReference type="GO" id="GO:0005615">
    <property type="term" value="C:extracellular space"/>
    <property type="evidence" value="ECO:0007669"/>
    <property type="project" value="TreeGrafter"/>
</dbReference>
<gene>
    <name evidence="4" type="ORF">H1R16_00455</name>
    <name evidence="3" type="ORF">H2507_02815</name>
</gene>
<feature type="domain" description="FAS1" evidence="2">
    <location>
        <begin position="31"/>
        <end position="170"/>
    </location>
</feature>
<evidence type="ECO:0000313" key="5">
    <source>
        <dbReference type="Proteomes" id="UP000515349"/>
    </source>
</evidence>
<dbReference type="EMBL" id="JACEUX010000001">
    <property type="protein sequence ID" value="MBA5246091.1"/>
    <property type="molecule type" value="Genomic_DNA"/>
</dbReference>
<evidence type="ECO:0000313" key="4">
    <source>
        <dbReference type="EMBL" id="QMS98519.1"/>
    </source>
</evidence>